<protein>
    <recommendedName>
        <fullName evidence="1">Histone deacetylase domain-containing protein</fullName>
    </recommendedName>
</protein>
<dbReference type="InterPro" id="IPR023696">
    <property type="entry name" value="Ureohydrolase_dom_sf"/>
</dbReference>
<dbReference type="Proteomes" id="UP000472273">
    <property type="component" value="Unplaced"/>
</dbReference>
<name>A0A670ZEM7_PSETE</name>
<accession>A0A670ZEM7</accession>
<dbReference type="GO" id="GO:0004407">
    <property type="term" value="F:histone deacetylase activity"/>
    <property type="evidence" value="ECO:0007669"/>
    <property type="project" value="TreeGrafter"/>
</dbReference>
<dbReference type="GeneTree" id="ENSGT00940000160307"/>
<dbReference type="SUPFAM" id="SSF52768">
    <property type="entry name" value="Arginase/deacetylase"/>
    <property type="match status" value="1"/>
</dbReference>
<proteinExistence type="predicted"/>
<dbReference type="OMA" id="GSDVHHG"/>
<feature type="domain" description="Histone deacetylase" evidence="1">
    <location>
        <begin position="7"/>
        <end position="141"/>
    </location>
</feature>
<evidence type="ECO:0000313" key="2">
    <source>
        <dbReference type="Ensembl" id="ENSPTXP00000019881.1"/>
    </source>
</evidence>
<keyword evidence="3" id="KW-1185">Reference proteome</keyword>
<reference evidence="2" key="1">
    <citation type="submission" date="2025-08" db="UniProtKB">
        <authorList>
            <consortium name="Ensembl"/>
        </authorList>
    </citation>
    <scope>IDENTIFICATION</scope>
</reference>
<dbReference type="Gene3D" id="3.40.800.20">
    <property type="entry name" value="Histone deacetylase domain"/>
    <property type="match status" value="1"/>
</dbReference>
<dbReference type="InterPro" id="IPR037138">
    <property type="entry name" value="His_deacetylse_dom_sf"/>
</dbReference>
<evidence type="ECO:0000259" key="1">
    <source>
        <dbReference type="Pfam" id="PF00850"/>
    </source>
</evidence>
<dbReference type="PANTHER" id="PTHR10625:SF41">
    <property type="entry name" value="HISTONE DEACETYLASE 9"/>
    <property type="match status" value="1"/>
</dbReference>
<dbReference type="Pfam" id="PF00850">
    <property type="entry name" value="Hist_deacetyl"/>
    <property type="match status" value="1"/>
</dbReference>
<dbReference type="PANTHER" id="PTHR10625">
    <property type="entry name" value="HISTONE DEACETYLASE HDAC1-RELATED"/>
    <property type="match status" value="1"/>
</dbReference>
<dbReference type="InterPro" id="IPR023801">
    <property type="entry name" value="His_deacetylse_dom"/>
</dbReference>
<reference evidence="2" key="2">
    <citation type="submission" date="2025-09" db="UniProtKB">
        <authorList>
            <consortium name="Ensembl"/>
        </authorList>
    </citation>
    <scope>IDENTIFICATION</scope>
</reference>
<dbReference type="GO" id="GO:0000118">
    <property type="term" value="C:histone deacetylase complex"/>
    <property type="evidence" value="ECO:0007669"/>
    <property type="project" value="TreeGrafter"/>
</dbReference>
<organism evidence="2 3">
    <name type="scientific">Pseudonaja textilis</name>
    <name type="common">Eastern brown snake</name>
    <dbReference type="NCBI Taxonomy" id="8673"/>
    <lineage>
        <taxon>Eukaryota</taxon>
        <taxon>Metazoa</taxon>
        <taxon>Chordata</taxon>
        <taxon>Craniata</taxon>
        <taxon>Vertebrata</taxon>
        <taxon>Euteleostomi</taxon>
        <taxon>Lepidosauria</taxon>
        <taxon>Squamata</taxon>
        <taxon>Bifurcata</taxon>
        <taxon>Unidentata</taxon>
        <taxon>Episquamata</taxon>
        <taxon>Toxicofera</taxon>
        <taxon>Serpentes</taxon>
        <taxon>Colubroidea</taxon>
        <taxon>Elapidae</taxon>
        <taxon>Hydrophiinae</taxon>
        <taxon>Pseudonaja</taxon>
    </lineage>
</organism>
<sequence length="219" mass="23598">ILTYQLILYVSLHRYDEGNFFPGSGAPNEVGSGPGEGYNINIAWTGGLDPPMGDVEYLTAFRTMIMPITSEFNPDFVLVSTGFDAVEGHEPPLGGYKVTAQCFAHLVKQLLTLAGGRMVLALEGGHDLTAICDASEACLNVLLGNELEPISEDILHQTPNVNAMVSLQKSTAIHSKFQGLLISKHLLAETQEREETEAVSAMALLSVDVEQSFLPGHGR</sequence>
<evidence type="ECO:0000313" key="3">
    <source>
        <dbReference type="Proteomes" id="UP000472273"/>
    </source>
</evidence>
<dbReference type="GO" id="GO:0040029">
    <property type="term" value="P:epigenetic regulation of gene expression"/>
    <property type="evidence" value="ECO:0007669"/>
    <property type="project" value="TreeGrafter"/>
</dbReference>
<dbReference type="Ensembl" id="ENSPTXT00000020486.1">
    <property type="protein sequence ID" value="ENSPTXP00000019881.1"/>
    <property type="gene ID" value="ENSPTXG00000013755.1"/>
</dbReference>
<dbReference type="AlphaFoldDB" id="A0A670ZEM7"/>